<proteinExistence type="predicted"/>
<evidence type="ECO:0000313" key="3">
    <source>
        <dbReference type="EMBL" id="USS47181.1"/>
    </source>
</evidence>
<dbReference type="RefSeq" id="WP_162486900.1">
    <property type="nucleotide sequence ID" value="NZ_CP021074.1"/>
</dbReference>
<dbReference type="Proteomes" id="UP001056386">
    <property type="component" value="Chromosome 1"/>
</dbReference>
<evidence type="ECO:0000256" key="1">
    <source>
        <dbReference type="SAM" id="MobiDB-lite"/>
    </source>
</evidence>
<keyword evidence="5" id="KW-1185">Reference proteome</keyword>
<dbReference type="AlphaFoldDB" id="A0AAP9Y3I2"/>
<dbReference type="EMBL" id="CP065601">
    <property type="protein sequence ID" value="QPQ93916.1"/>
    <property type="molecule type" value="Genomic_DNA"/>
</dbReference>
<name>A0AAP9Y3I2_BURGL</name>
<reference evidence="2 4" key="1">
    <citation type="submission" date="2020-12" db="EMBL/GenBank/DDBJ databases">
        <title>FDA dAtabase for Regulatory Grade micrObial Sequences (FDA-ARGOS): Supporting development and validation of Infectious Disease Dx tests.</title>
        <authorList>
            <person name="Minogue T."/>
            <person name="Wolcott M."/>
            <person name="Wasieloski L."/>
            <person name="Aguilar W."/>
            <person name="Moore D."/>
            <person name="Jaissle J."/>
            <person name="Tallon L."/>
            <person name="Sadzewicz L."/>
            <person name="Zhao X."/>
            <person name="Boylan J."/>
            <person name="Ott S."/>
            <person name="Bowen H."/>
            <person name="Vavikolanu K."/>
            <person name="Mehta A."/>
            <person name="Aluvathingal J."/>
            <person name="Nadendla S."/>
            <person name="Yan Y."/>
            <person name="Sichtig H."/>
        </authorList>
    </citation>
    <scope>NUCLEOTIDE SEQUENCE [LARGE SCALE GENOMIC DNA]</scope>
    <source>
        <strain evidence="2 4">FDAARGOS_949</strain>
    </source>
</reference>
<gene>
    <name evidence="2" type="ORF">I6H06_17180</name>
    <name evidence="3" type="ORF">NFI99_20150</name>
</gene>
<evidence type="ECO:0000313" key="5">
    <source>
        <dbReference type="Proteomes" id="UP001056386"/>
    </source>
</evidence>
<organism evidence="2 4">
    <name type="scientific">Burkholderia glumae</name>
    <name type="common">Pseudomonas glumae</name>
    <dbReference type="NCBI Taxonomy" id="337"/>
    <lineage>
        <taxon>Bacteria</taxon>
        <taxon>Pseudomonadati</taxon>
        <taxon>Pseudomonadota</taxon>
        <taxon>Betaproteobacteria</taxon>
        <taxon>Burkholderiales</taxon>
        <taxon>Burkholderiaceae</taxon>
        <taxon>Burkholderia</taxon>
    </lineage>
</organism>
<dbReference type="EMBL" id="CP099587">
    <property type="protein sequence ID" value="USS47181.1"/>
    <property type="molecule type" value="Genomic_DNA"/>
</dbReference>
<sequence>MSASPSALTVPRAQRLAGLGMHRPEPPPVPEIDPERQPGGDGPPDPPVPPQAPEGDPPSRQPPERLALASRRQGRARFASEPGAPAHVVHPRRARHG</sequence>
<feature type="region of interest" description="Disordered" evidence="1">
    <location>
        <begin position="1"/>
        <end position="97"/>
    </location>
</feature>
<accession>A0AAP9Y3I2</accession>
<dbReference type="GeneID" id="45699166"/>
<feature type="compositionally biased region" description="Pro residues" evidence="1">
    <location>
        <begin position="41"/>
        <end position="61"/>
    </location>
</feature>
<evidence type="ECO:0000313" key="2">
    <source>
        <dbReference type="EMBL" id="QPQ93916.1"/>
    </source>
</evidence>
<evidence type="ECO:0000313" key="4">
    <source>
        <dbReference type="Proteomes" id="UP000594892"/>
    </source>
</evidence>
<protein>
    <submittedName>
        <fullName evidence="2">Uncharacterized protein</fullName>
    </submittedName>
</protein>
<dbReference type="Proteomes" id="UP000594892">
    <property type="component" value="Chromosome 2"/>
</dbReference>
<reference evidence="3" key="2">
    <citation type="submission" date="2022-06" db="EMBL/GenBank/DDBJ databases">
        <title>Draft genome sequence of Burkholderia glumae strain GR20004 isolated from rice panicle showing bacterial panicle blight.</title>
        <authorList>
            <person name="Choi S.Y."/>
            <person name="Lee Y.H."/>
        </authorList>
    </citation>
    <scope>NUCLEOTIDE SEQUENCE</scope>
    <source>
        <strain evidence="3">GR20004</strain>
    </source>
</reference>